<dbReference type="RefSeq" id="WP_152940125.1">
    <property type="nucleotide sequence ID" value="NZ_CP045488.1"/>
</dbReference>
<sequence length="694" mass="74325">MTTAVGRTIVLVVLLVCLPLTAVGGAVAAPADSTNERVAFQQDTPDDGSEDNETVRHQNPDEYDEDGDSEATERWLSDWMSSQLEGSAVELSEGEYDLAREYVDEEYRDRFEQYVDVAGDTESGANNSYEEAQNEQEELTDSVEEYQDLKSQYEASRETGNEERARELARELEVLSNDIESSSQQLQDHYGAISEDEDIDLSDASAAIETVNQDVQTEQEVIRESEFVETELTIEPTNTDISFTEPLVGTGELRTADGEPIANEEIRLDIGNQTIQAETDGAGSFDFEYRPISAPLSAETVTVRYAPETQSVYFGSETDVAVSIEQVEPTITAPVVDPEQVAFGDELVVESELYVDGVPVDGVPLSVSSGGEFLGVTETVNGSFTGSATVPAGISAGEQSVRVALPFEDRALASTEAETTVTVTETEPDLSISASQTDNSEVAVNGTLEAAGNGVGAQSVQLLVDGEVLETVTTDETGAFTGSVSLPEGTTAGDVQLVAVYDDDGTNLARTEAATTVSLSSASNSSAFLPTWMWLVLGLSVVVAGVAGVYWYRDRTESTSPSDSQADESDPVATVDSVESSSLSQALLSQAATQLSRGDADGAVQNGYAAVRTHLESQLEIAGALTHWEFYRQYRERDPASADSVTTLRDVTEGYEQATFGREGISEHDAETVLERARALCGLEETTSTSPADD</sequence>
<evidence type="ECO:0000256" key="1">
    <source>
        <dbReference type="SAM" id="MobiDB-lite"/>
    </source>
</evidence>
<organism evidence="3 4">
    <name type="scientific">Natronorubrum aibiense</name>
    <dbReference type="NCBI Taxonomy" id="348826"/>
    <lineage>
        <taxon>Archaea</taxon>
        <taxon>Methanobacteriati</taxon>
        <taxon>Methanobacteriota</taxon>
        <taxon>Stenosarchaea group</taxon>
        <taxon>Halobacteria</taxon>
        <taxon>Halobacteriales</taxon>
        <taxon>Natrialbaceae</taxon>
        <taxon>Natronorubrum</taxon>
    </lineage>
</organism>
<feature type="region of interest" description="Disordered" evidence="1">
    <location>
        <begin position="556"/>
        <end position="576"/>
    </location>
</feature>
<reference evidence="3 4" key="1">
    <citation type="journal article" date="2007" name="Int. J. Syst. Evol. Microbiol.">
        <title>Natronorubrum sulfidifaciens sp. nov., an extremely haloalkaliphilic archaeon isolated from Aiding salt lake in Xin-Jiang, China.</title>
        <authorList>
            <person name="Cui H.L."/>
            <person name="Tohty D."/>
            <person name="Liu H.C."/>
            <person name="Liu S.J."/>
            <person name="Oren A."/>
            <person name="Zhou P.J."/>
        </authorList>
    </citation>
    <scope>NUCLEOTIDE SEQUENCE [LARGE SCALE GENOMIC DNA]</scope>
    <source>
        <strain evidence="3 4">7-3</strain>
    </source>
</reference>
<dbReference type="AlphaFoldDB" id="A0A5P9P2B2"/>
<name>A0A5P9P2B2_9EURY</name>
<dbReference type="EMBL" id="CP045488">
    <property type="protein sequence ID" value="QFU82264.1"/>
    <property type="molecule type" value="Genomic_DNA"/>
</dbReference>
<protein>
    <recommendedName>
        <fullName evidence="5">DUF4129 domain-containing protein</fullName>
    </recommendedName>
</protein>
<keyword evidence="4" id="KW-1185">Reference proteome</keyword>
<evidence type="ECO:0000313" key="3">
    <source>
        <dbReference type="EMBL" id="QFU82264.1"/>
    </source>
</evidence>
<feature type="region of interest" description="Disordered" evidence="1">
    <location>
        <begin position="34"/>
        <end position="71"/>
    </location>
</feature>
<dbReference type="OrthoDB" id="206387at2157"/>
<accession>A0A5P9P2B2</accession>
<dbReference type="GeneID" id="42300746"/>
<evidence type="ECO:0008006" key="5">
    <source>
        <dbReference type="Google" id="ProtNLM"/>
    </source>
</evidence>
<keyword evidence="2" id="KW-0812">Transmembrane</keyword>
<feature type="region of interest" description="Disordered" evidence="1">
    <location>
        <begin position="120"/>
        <end position="139"/>
    </location>
</feature>
<evidence type="ECO:0000313" key="4">
    <source>
        <dbReference type="Proteomes" id="UP000326170"/>
    </source>
</evidence>
<dbReference type="KEGG" id="nas:GCU68_06820"/>
<keyword evidence="2" id="KW-0472">Membrane</keyword>
<evidence type="ECO:0000256" key="2">
    <source>
        <dbReference type="SAM" id="Phobius"/>
    </source>
</evidence>
<feature type="transmembrane region" description="Helical" evidence="2">
    <location>
        <begin position="532"/>
        <end position="552"/>
    </location>
</feature>
<gene>
    <name evidence="3" type="ORF">GCU68_06820</name>
</gene>
<proteinExistence type="predicted"/>
<dbReference type="Proteomes" id="UP000326170">
    <property type="component" value="Chromosome"/>
</dbReference>
<feature type="compositionally biased region" description="Acidic residues" evidence="1">
    <location>
        <begin position="61"/>
        <end position="70"/>
    </location>
</feature>
<keyword evidence="2" id="KW-1133">Transmembrane helix</keyword>